<gene>
    <name evidence="1" type="ORF">VNO78_11362</name>
</gene>
<protein>
    <submittedName>
        <fullName evidence="1">Uncharacterized protein</fullName>
    </submittedName>
</protein>
<reference evidence="1 2" key="1">
    <citation type="submission" date="2024-01" db="EMBL/GenBank/DDBJ databases">
        <title>The genomes of 5 underutilized Papilionoideae crops provide insights into root nodulation and disease resistanc.</title>
        <authorList>
            <person name="Jiang F."/>
        </authorList>
    </citation>
    <scope>NUCLEOTIDE SEQUENCE [LARGE SCALE GENOMIC DNA]</scope>
    <source>
        <strain evidence="1">DUOXIRENSHENG_FW03</strain>
        <tissue evidence="1">Leaves</tissue>
    </source>
</reference>
<proteinExistence type="predicted"/>
<keyword evidence="2" id="KW-1185">Reference proteome</keyword>
<organism evidence="1 2">
    <name type="scientific">Psophocarpus tetragonolobus</name>
    <name type="common">Winged bean</name>
    <name type="synonym">Dolichos tetragonolobus</name>
    <dbReference type="NCBI Taxonomy" id="3891"/>
    <lineage>
        <taxon>Eukaryota</taxon>
        <taxon>Viridiplantae</taxon>
        <taxon>Streptophyta</taxon>
        <taxon>Embryophyta</taxon>
        <taxon>Tracheophyta</taxon>
        <taxon>Spermatophyta</taxon>
        <taxon>Magnoliopsida</taxon>
        <taxon>eudicotyledons</taxon>
        <taxon>Gunneridae</taxon>
        <taxon>Pentapetalae</taxon>
        <taxon>rosids</taxon>
        <taxon>fabids</taxon>
        <taxon>Fabales</taxon>
        <taxon>Fabaceae</taxon>
        <taxon>Papilionoideae</taxon>
        <taxon>50 kb inversion clade</taxon>
        <taxon>NPAAA clade</taxon>
        <taxon>indigoferoid/millettioid clade</taxon>
        <taxon>Phaseoleae</taxon>
        <taxon>Psophocarpus</taxon>
    </lineage>
</organism>
<sequence length="108" mass="11571">MIQAEQVLVRSSFMIATEGGVAVAGVVAIEVILHVTLWFIEVDEVVEEAVRPTVSQQVDDPREFEDVNAEEVGSGVEGCAEDRGGRLGVLMSKDVGVREVDFVGAKVV</sequence>
<accession>A0AAN9XNV6</accession>
<name>A0AAN9XNV6_PSOTE</name>
<dbReference type="AlphaFoldDB" id="A0AAN9XNV6"/>
<evidence type="ECO:0000313" key="1">
    <source>
        <dbReference type="EMBL" id="KAK7400162.1"/>
    </source>
</evidence>
<comment type="caution">
    <text evidence="1">The sequence shown here is derived from an EMBL/GenBank/DDBJ whole genome shotgun (WGS) entry which is preliminary data.</text>
</comment>
<dbReference type="Proteomes" id="UP001386955">
    <property type="component" value="Unassembled WGS sequence"/>
</dbReference>
<dbReference type="EMBL" id="JAYMYS010000003">
    <property type="protein sequence ID" value="KAK7400162.1"/>
    <property type="molecule type" value="Genomic_DNA"/>
</dbReference>
<evidence type="ECO:0000313" key="2">
    <source>
        <dbReference type="Proteomes" id="UP001386955"/>
    </source>
</evidence>